<dbReference type="Gene3D" id="1.10.3290.10">
    <property type="entry name" value="Fido-like domain"/>
    <property type="match status" value="1"/>
</dbReference>
<reference evidence="2 3" key="1">
    <citation type="submission" date="2013-02" db="EMBL/GenBank/DDBJ databases">
        <title>The complete genome sequence of Corynebacterium vitaeruminis DSM 20294.</title>
        <authorList>
            <person name="Ruckert C."/>
            <person name="Albersmeier A."/>
            <person name="Kalinowski J."/>
        </authorList>
    </citation>
    <scope>NUCLEOTIDE SEQUENCE [LARGE SCALE GENOMIC DNA]</scope>
    <source>
        <strain evidence="3">ATCC 10234</strain>
    </source>
</reference>
<dbReference type="HOGENOM" id="CLU_1160272_0_0_11"/>
<organism evidence="2 3">
    <name type="scientific">Corynebacterium vitaeruminis DSM 20294</name>
    <dbReference type="NCBI Taxonomy" id="1224164"/>
    <lineage>
        <taxon>Bacteria</taxon>
        <taxon>Bacillati</taxon>
        <taxon>Actinomycetota</taxon>
        <taxon>Actinomycetes</taxon>
        <taxon>Mycobacteriales</taxon>
        <taxon>Corynebacteriaceae</taxon>
        <taxon>Corynebacterium</taxon>
    </lineage>
</organism>
<dbReference type="STRING" id="1224164.B843_10195"/>
<name>W5Y3G1_9CORY</name>
<keyword evidence="3" id="KW-1185">Reference proteome</keyword>
<dbReference type="KEGG" id="cvt:B843_10195"/>
<dbReference type="InterPro" id="IPR036597">
    <property type="entry name" value="Fido-like_dom_sf"/>
</dbReference>
<dbReference type="EMBL" id="CP004353">
    <property type="protein sequence ID" value="AHI23424.1"/>
    <property type="molecule type" value="Genomic_DNA"/>
</dbReference>
<protein>
    <recommendedName>
        <fullName evidence="1">Fido domain-containing protein</fullName>
    </recommendedName>
</protein>
<dbReference type="Proteomes" id="UP000019222">
    <property type="component" value="Chromosome"/>
</dbReference>
<accession>W5Y3G1</accession>
<dbReference type="RefSeq" id="WP_025253420.1">
    <property type="nucleotide sequence ID" value="NZ_CP004353.1"/>
</dbReference>
<dbReference type="InterPro" id="IPR003812">
    <property type="entry name" value="Fido"/>
</dbReference>
<proteinExistence type="predicted"/>
<dbReference type="PATRIC" id="fig|1224164.3.peg.2055"/>
<dbReference type="AlphaFoldDB" id="W5Y3G1"/>
<evidence type="ECO:0000259" key="1">
    <source>
        <dbReference type="PROSITE" id="PS51459"/>
    </source>
</evidence>
<feature type="domain" description="Fido" evidence="1">
    <location>
        <begin position="68"/>
        <end position="206"/>
    </location>
</feature>
<evidence type="ECO:0000313" key="3">
    <source>
        <dbReference type="Proteomes" id="UP000019222"/>
    </source>
</evidence>
<sequence>MLSDKLVKVLYTAGTVFDNLRSSELSTRSFLQSGDDSGIVSRADLDLLNDLRDAAEIAVHHKSVQSPVSEAIVNEMHRAMTRSAALRPGKLRTKEQNIGVSTSYGRHMPPALEPGEIDGLLRSALTQGDRRRQAAWIFVLLAKAQPFEDGNKRTALLTANIHLPLSEYLCAPFDPDDIEVSRKFQDLLARAYVFDEIDPVVDYLLEYGLIIGE</sequence>
<dbReference type="SUPFAM" id="SSF140931">
    <property type="entry name" value="Fic-like"/>
    <property type="match status" value="1"/>
</dbReference>
<dbReference type="Pfam" id="PF02661">
    <property type="entry name" value="Fic"/>
    <property type="match status" value="1"/>
</dbReference>
<dbReference type="eggNOG" id="COG3177">
    <property type="taxonomic scope" value="Bacteria"/>
</dbReference>
<dbReference type="PROSITE" id="PS51459">
    <property type="entry name" value="FIDO"/>
    <property type="match status" value="1"/>
</dbReference>
<gene>
    <name evidence="2" type="ORF">B843_10195</name>
</gene>
<evidence type="ECO:0000313" key="2">
    <source>
        <dbReference type="EMBL" id="AHI23424.1"/>
    </source>
</evidence>